<gene>
    <name evidence="1" type="ORF">OJ962_30565</name>
</gene>
<reference evidence="1" key="1">
    <citation type="submission" date="2022-10" db="EMBL/GenBank/DDBJ databases">
        <title>The WGS of Solirubrobacter sp. CPCC 204708.</title>
        <authorList>
            <person name="Jiang Z."/>
        </authorList>
    </citation>
    <scope>NUCLEOTIDE SEQUENCE</scope>
    <source>
        <strain evidence="1">CPCC 204708</strain>
    </source>
</reference>
<protein>
    <submittedName>
        <fullName evidence="1">Uncharacterized protein</fullName>
    </submittedName>
</protein>
<organism evidence="1 2">
    <name type="scientific">Solirubrobacter deserti</name>
    <dbReference type="NCBI Taxonomy" id="2282478"/>
    <lineage>
        <taxon>Bacteria</taxon>
        <taxon>Bacillati</taxon>
        <taxon>Actinomycetota</taxon>
        <taxon>Thermoleophilia</taxon>
        <taxon>Solirubrobacterales</taxon>
        <taxon>Solirubrobacteraceae</taxon>
        <taxon>Solirubrobacter</taxon>
    </lineage>
</organism>
<name>A0ABT4RTT8_9ACTN</name>
<accession>A0ABT4RTT8</accession>
<evidence type="ECO:0000313" key="1">
    <source>
        <dbReference type="EMBL" id="MDA0141875.1"/>
    </source>
</evidence>
<evidence type="ECO:0000313" key="2">
    <source>
        <dbReference type="Proteomes" id="UP001147700"/>
    </source>
</evidence>
<dbReference type="EMBL" id="JAPCID010000067">
    <property type="protein sequence ID" value="MDA0141875.1"/>
    <property type="molecule type" value="Genomic_DNA"/>
</dbReference>
<sequence>MQTWETAPDWVQQAVDQCLHDMQQPTAIDVPLDWVVRALFPEPEDGGDEFAVFDADHAAELVSHAQTYCKNTPSRSQKVRAPEWGTRRLLTIRALN</sequence>
<proteinExistence type="predicted"/>
<dbReference type="Proteomes" id="UP001147700">
    <property type="component" value="Unassembled WGS sequence"/>
</dbReference>
<dbReference type="RefSeq" id="WP_202958413.1">
    <property type="nucleotide sequence ID" value="NZ_JAPCID010000067.1"/>
</dbReference>
<comment type="caution">
    <text evidence="1">The sequence shown here is derived from an EMBL/GenBank/DDBJ whole genome shotgun (WGS) entry which is preliminary data.</text>
</comment>
<keyword evidence="2" id="KW-1185">Reference proteome</keyword>